<proteinExistence type="predicted"/>
<evidence type="ECO:0000313" key="3">
    <source>
        <dbReference type="Proteomes" id="UP001281003"/>
    </source>
</evidence>
<evidence type="ECO:0000256" key="1">
    <source>
        <dbReference type="SAM" id="MobiDB-lite"/>
    </source>
</evidence>
<dbReference type="Proteomes" id="UP001281003">
    <property type="component" value="Unassembled WGS sequence"/>
</dbReference>
<comment type="caution">
    <text evidence="2">The sequence shown here is derived from an EMBL/GenBank/DDBJ whole genome shotgun (WGS) entry which is preliminary data.</text>
</comment>
<protein>
    <submittedName>
        <fullName evidence="2">Uncharacterized protein</fullName>
    </submittedName>
</protein>
<gene>
    <name evidence="2" type="ORF">B0T20DRAFT_425162</name>
</gene>
<reference evidence="2" key="2">
    <citation type="submission" date="2023-07" db="EMBL/GenBank/DDBJ databases">
        <authorList>
            <consortium name="Lawrence Berkeley National Laboratory"/>
            <person name="Haridas S."/>
            <person name="Hensen N."/>
            <person name="Bonometti L."/>
            <person name="Westerberg I."/>
            <person name="Brannstrom I.O."/>
            <person name="Guillou S."/>
            <person name="Cros-Aarteil S."/>
            <person name="Calhoun S."/>
            <person name="Kuo A."/>
            <person name="Mondo S."/>
            <person name="Pangilinan J."/>
            <person name="Riley R."/>
            <person name="LaButti K."/>
            <person name="Andreopoulos B."/>
            <person name="Lipzen A."/>
            <person name="Chen C."/>
            <person name="Yanf M."/>
            <person name="Daum C."/>
            <person name="Ng V."/>
            <person name="Clum A."/>
            <person name="Steindorff A."/>
            <person name="Ohm R."/>
            <person name="Martin F."/>
            <person name="Silar P."/>
            <person name="Natvig D."/>
            <person name="Lalanne C."/>
            <person name="Gautier V."/>
            <person name="Ament-velasquez S.L."/>
            <person name="Kruys A."/>
            <person name="Hutchinson M.I."/>
            <person name="Powell A.J."/>
            <person name="Barry K."/>
            <person name="Miller A.N."/>
            <person name="Grigoriev I.V."/>
            <person name="Debuchy R."/>
            <person name="Gladieux P."/>
            <person name="Thoren M.H."/>
            <person name="Johannesson H."/>
        </authorList>
    </citation>
    <scope>NUCLEOTIDE SEQUENCE</scope>
    <source>
        <strain evidence="2">FGSC 1904</strain>
    </source>
</reference>
<feature type="region of interest" description="Disordered" evidence="1">
    <location>
        <begin position="147"/>
        <end position="212"/>
    </location>
</feature>
<keyword evidence="3" id="KW-1185">Reference proteome</keyword>
<reference evidence="2" key="1">
    <citation type="journal article" date="2023" name="Mol. Phylogenet. Evol.">
        <title>Genome-scale phylogeny and comparative genomics of the fungal order Sordariales.</title>
        <authorList>
            <person name="Hensen N."/>
            <person name="Bonometti L."/>
            <person name="Westerberg I."/>
            <person name="Brannstrom I.O."/>
            <person name="Guillou S."/>
            <person name="Cros-Aarteil S."/>
            <person name="Calhoun S."/>
            <person name="Haridas S."/>
            <person name="Kuo A."/>
            <person name="Mondo S."/>
            <person name="Pangilinan J."/>
            <person name="Riley R."/>
            <person name="LaButti K."/>
            <person name="Andreopoulos B."/>
            <person name="Lipzen A."/>
            <person name="Chen C."/>
            <person name="Yan M."/>
            <person name="Daum C."/>
            <person name="Ng V."/>
            <person name="Clum A."/>
            <person name="Steindorff A."/>
            <person name="Ohm R.A."/>
            <person name="Martin F."/>
            <person name="Silar P."/>
            <person name="Natvig D.O."/>
            <person name="Lalanne C."/>
            <person name="Gautier V."/>
            <person name="Ament-Velasquez S.L."/>
            <person name="Kruys A."/>
            <person name="Hutchinson M.I."/>
            <person name="Powell A.J."/>
            <person name="Barry K."/>
            <person name="Miller A.N."/>
            <person name="Grigoriev I.V."/>
            <person name="Debuchy R."/>
            <person name="Gladieux P."/>
            <person name="Hiltunen Thoren M."/>
            <person name="Johannesson H."/>
        </authorList>
    </citation>
    <scope>NUCLEOTIDE SEQUENCE</scope>
    <source>
        <strain evidence="2">FGSC 1904</strain>
    </source>
</reference>
<name>A0AAE0U395_SORBR</name>
<evidence type="ECO:0000313" key="2">
    <source>
        <dbReference type="EMBL" id="KAK3389035.1"/>
    </source>
</evidence>
<accession>A0AAE0U395</accession>
<feature type="compositionally biased region" description="Basic and acidic residues" evidence="1">
    <location>
        <begin position="162"/>
        <end position="207"/>
    </location>
</feature>
<dbReference type="AlphaFoldDB" id="A0AAE0U395"/>
<organism evidence="2 3">
    <name type="scientific">Sordaria brevicollis</name>
    <dbReference type="NCBI Taxonomy" id="83679"/>
    <lineage>
        <taxon>Eukaryota</taxon>
        <taxon>Fungi</taxon>
        <taxon>Dikarya</taxon>
        <taxon>Ascomycota</taxon>
        <taxon>Pezizomycotina</taxon>
        <taxon>Sordariomycetes</taxon>
        <taxon>Sordariomycetidae</taxon>
        <taxon>Sordariales</taxon>
        <taxon>Sordariaceae</taxon>
        <taxon>Sordaria</taxon>
    </lineage>
</organism>
<dbReference type="EMBL" id="JAUTDP010000014">
    <property type="protein sequence ID" value="KAK3389035.1"/>
    <property type="molecule type" value="Genomic_DNA"/>
</dbReference>
<sequence>MKTPYDSDEDPSDFLAEFHRLRAKSGGFAKQLYSPDYIEIYPWDTFDPSYANKLDLAFAALPPAEQFLRLPKCIVENTDNHLSEDNVVKMLTWLGDHGKAGDSEYTYKVWDTQSRAWGIAKRFNRTLDRRREKLIKELGEEEVQRLREVEKEQRRGRKIEKRRKEEEERKKREEANKRREETKRKREEEEEEGREKREEIKKRRTDEEHGDGEVVELGAIPRAEPLAPRTRTYEECLERSERRLIERLDANFEDVKTRIVALESMRETGNYNKTYLTDFTKDVGERVEGSIHKAVTPTTKSPRYKKVVSQRLMEATVRGVIGVLEYVYLPVELKVAAGAEEEQLRVMEASDDLRAYGAKKKLGDLLFKFFFKTEIDQVQLVHWLKSESDLHRKLGMLLGKMTQAGMDRTMMQNIGWPFGIKL</sequence>